<evidence type="ECO:0000313" key="8">
    <source>
        <dbReference type="Proteomes" id="UP000311382"/>
    </source>
</evidence>
<evidence type="ECO:0000256" key="4">
    <source>
        <dbReference type="ARBA" id="ARBA00039902"/>
    </source>
</evidence>
<dbReference type="Pfam" id="PF01926">
    <property type="entry name" value="MMR_HSR1"/>
    <property type="match status" value="1"/>
</dbReference>
<dbReference type="STRING" id="5288.A0A5C5FQY5"/>
<keyword evidence="8" id="KW-1185">Reference proteome</keyword>
<feature type="compositionally biased region" description="Basic and acidic residues" evidence="5">
    <location>
        <begin position="586"/>
        <end position="600"/>
    </location>
</feature>
<dbReference type="Gene3D" id="3.40.50.300">
    <property type="entry name" value="P-loop containing nucleotide triphosphate hydrolases"/>
    <property type="match status" value="2"/>
</dbReference>
<dbReference type="Proteomes" id="UP000311382">
    <property type="component" value="Unassembled WGS sequence"/>
</dbReference>
<dbReference type="EMBL" id="SOZI01000110">
    <property type="protein sequence ID" value="TNY19065.1"/>
    <property type="molecule type" value="Genomic_DNA"/>
</dbReference>
<feature type="compositionally biased region" description="Acidic residues" evidence="5">
    <location>
        <begin position="432"/>
        <end position="444"/>
    </location>
</feature>
<dbReference type="AlphaFoldDB" id="A0A5C5FQY5"/>
<evidence type="ECO:0000259" key="6">
    <source>
        <dbReference type="Pfam" id="PF01926"/>
    </source>
</evidence>
<sequence length="762" mass="83582">MARKKPVSGKARKQQLQTKRAVKKASVTPVPFPADVVANHPALAALLGSTAPSTSASTSSNPAKSHHARSGGDRIGHRFRTAEQRERDEVHGARMALESRFVRLPKHIQEVHAHVAASERLVRPVDADMGVLRPEDLVPRPQDVAAGEGEQAGSSNGAAGSSSNGAATSPSSELTCPKRPKWSYNQTKREVEKNEEGIFRTWLASMDDILARAAAPPLHEDGTIAGLPGSPTFFERNLNVWRQLWRTTEVSDILLVLIDVRFPLLHYPPSLRSYLRTLKPHPKPVILVLTKTDLVPASVAEAWRAYFEEMEGEQGARVVLMESYREEQRREDTQGTQPRFVPSAPPPLRTSLLSALRSAHAALLTPPEVVASSPERMKRWRARCRREVDWEGVVREGGETGVRAGRARGDAGEGTQRRRRGKGKGGKGGEVQQEEEEQEEAGEEGEGHSAGAAEEGAGGFDDDEYPFLTVGLIGQPNVGKSSLLNALLGRKVVRASRTPGKTKTLQTIYWNATLRLCDCPGLVCPSSAGFERQVLGGVLPIQNVEAVLHLVGQRLPLEKVLRLRHEDEVREEGRDEDEDEFSLDSPEERRRERERRREEMSRWTTDELLAAYAVQQGFVTAKVGRPDIYRAGAHILRLLHASAIPWAFHPPGPPPCDKEGVWLRGFVPRAEVAGEGEGASEYEDDEEEEGEELTEGEEEDEEEDSADEKAVKAVRGAFAALAVEGEDDDDEDDEEDEDGSDGGSDGDVDDEDVSGDDDVGDK</sequence>
<dbReference type="InterPro" id="IPR043358">
    <property type="entry name" value="GNL1-like"/>
</dbReference>
<accession>A0A5C5FQY5</accession>
<keyword evidence="2" id="KW-0342">GTP-binding</keyword>
<feature type="compositionally biased region" description="Acidic residues" evidence="5">
    <location>
        <begin position="724"/>
        <end position="762"/>
    </location>
</feature>
<dbReference type="OrthoDB" id="61815at2759"/>
<feature type="region of interest" description="Disordered" evidence="5">
    <location>
        <begin position="401"/>
        <end position="458"/>
    </location>
</feature>
<evidence type="ECO:0000256" key="5">
    <source>
        <dbReference type="SAM" id="MobiDB-lite"/>
    </source>
</evidence>
<evidence type="ECO:0000313" key="7">
    <source>
        <dbReference type="EMBL" id="TNY19065.1"/>
    </source>
</evidence>
<feature type="compositionally biased region" description="Low complexity" evidence="5">
    <location>
        <begin position="146"/>
        <end position="173"/>
    </location>
</feature>
<dbReference type="GO" id="GO:0005525">
    <property type="term" value="F:GTP binding"/>
    <property type="evidence" value="ECO:0007669"/>
    <property type="project" value="UniProtKB-KW"/>
</dbReference>
<name>A0A5C5FQY5_9BASI</name>
<dbReference type="PANTHER" id="PTHR45709:SF3">
    <property type="entry name" value="GUANINE NUCLEOTIDE-BINDING PROTEIN-LIKE 1"/>
    <property type="match status" value="1"/>
</dbReference>
<feature type="compositionally biased region" description="Acidic residues" evidence="5">
    <location>
        <begin position="678"/>
        <end position="706"/>
    </location>
</feature>
<dbReference type="GO" id="GO:0003924">
    <property type="term" value="F:GTPase activity"/>
    <property type="evidence" value="ECO:0007669"/>
    <property type="project" value="InterPro"/>
</dbReference>
<evidence type="ECO:0000256" key="2">
    <source>
        <dbReference type="ARBA" id="ARBA00023134"/>
    </source>
</evidence>
<organism evidence="7 8">
    <name type="scientific">Rhodotorula diobovata</name>
    <dbReference type="NCBI Taxonomy" id="5288"/>
    <lineage>
        <taxon>Eukaryota</taxon>
        <taxon>Fungi</taxon>
        <taxon>Dikarya</taxon>
        <taxon>Basidiomycota</taxon>
        <taxon>Pucciniomycotina</taxon>
        <taxon>Microbotryomycetes</taxon>
        <taxon>Sporidiobolales</taxon>
        <taxon>Sporidiobolaceae</taxon>
        <taxon>Rhodotorula</taxon>
    </lineage>
</organism>
<evidence type="ECO:0000256" key="3">
    <source>
        <dbReference type="ARBA" id="ARBA00037770"/>
    </source>
</evidence>
<proteinExistence type="predicted"/>
<keyword evidence="1" id="KW-0547">Nucleotide-binding</keyword>
<feature type="domain" description="G" evidence="6">
    <location>
        <begin position="469"/>
        <end position="553"/>
    </location>
</feature>
<feature type="compositionally biased region" description="Basic residues" evidence="5">
    <location>
        <begin position="1"/>
        <end position="13"/>
    </location>
</feature>
<dbReference type="InterPro" id="IPR027417">
    <property type="entry name" value="P-loop_NTPase"/>
</dbReference>
<comment type="caution">
    <text evidence="7">The sequence shown here is derived from an EMBL/GenBank/DDBJ whole genome shotgun (WGS) entry which is preliminary data.</text>
</comment>
<gene>
    <name evidence="7" type="ORF">DMC30DRAFT_424476</name>
</gene>
<dbReference type="PANTHER" id="PTHR45709">
    <property type="entry name" value="LARGE SUBUNIT GTPASE 1 HOMOLOG-RELATED"/>
    <property type="match status" value="1"/>
</dbReference>
<dbReference type="InterPro" id="IPR006073">
    <property type="entry name" value="GTP-bd"/>
</dbReference>
<reference evidence="7 8" key="1">
    <citation type="submission" date="2019-03" db="EMBL/GenBank/DDBJ databases">
        <title>Rhodosporidium diobovatum UCD-FST 08-225 genome sequencing, assembly, and annotation.</title>
        <authorList>
            <person name="Fakankun I.U."/>
            <person name="Fristensky B."/>
            <person name="Levin D.B."/>
        </authorList>
    </citation>
    <scope>NUCLEOTIDE SEQUENCE [LARGE SCALE GENOMIC DNA]</scope>
    <source>
        <strain evidence="7 8">UCD-FST 08-225</strain>
    </source>
</reference>
<dbReference type="PRINTS" id="PR00326">
    <property type="entry name" value="GTP1OBG"/>
</dbReference>
<feature type="region of interest" description="Disordered" evidence="5">
    <location>
        <begin position="672"/>
        <end position="762"/>
    </location>
</feature>
<feature type="region of interest" description="Disordered" evidence="5">
    <location>
        <begin position="1"/>
        <end position="28"/>
    </location>
</feature>
<protein>
    <recommendedName>
        <fullName evidence="4">Guanine nucleotide-binding protein-like 1</fullName>
    </recommendedName>
</protein>
<feature type="region of interest" description="Disordered" evidence="5">
    <location>
        <begin position="146"/>
        <end position="190"/>
    </location>
</feature>
<feature type="region of interest" description="Disordered" evidence="5">
    <location>
        <begin position="566"/>
        <end position="600"/>
    </location>
</feature>
<evidence type="ECO:0000256" key="1">
    <source>
        <dbReference type="ARBA" id="ARBA00022741"/>
    </source>
</evidence>
<dbReference type="SUPFAM" id="SSF52540">
    <property type="entry name" value="P-loop containing nucleoside triphosphate hydrolases"/>
    <property type="match status" value="1"/>
</dbReference>
<feature type="region of interest" description="Disordered" evidence="5">
    <location>
        <begin position="49"/>
        <end position="76"/>
    </location>
</feature>
<comment type="function">
    <text evidence="3">Possible regulatory or functional link with the histocompatibility cluster.</text>
</comment>
<feature type="compositionally biased region" description="Low complexity" evidence="5">
    <location>
        <begin position="49"/>
        <end position="63"/>
    </location>
</feature>